<sequence length="388" mass="40478">MTADQQPGPARVLTGRDPATGRPLAVTVRGGLIAAIGPGPADESHWLAPGLIDLQVNGFAGHDLNAEDTTPETVAALTRALHRHGVTTFVPTVVTASHRRIARALATIAAARRLDPLVRHSIPYAHLEGPHLSAQDGPRGVHPAEHIRPPSLEEFERWQQAADGLVGMVTLSPHYDEAPAYTAELTRRGVHVAIGHTHADPDRITAVADAGARLCTHLGNGAHAVLPRHPNYLWTQLADDRLTAGFIADGHHLPADTLTAMVRAKGPQRSLLVSDAVALAGMPPGRYLTPVGGSVELGADGRLGQTGTPFLAGAARGLADGVAQAVVSARLGLGEALQLATGNPGRFVGGRGRLEPGAHADLLRFAWSPGSRTLTADTVLVRGQQVSG</sequence>
<accession>A0ABV6VCR7</accession>
<keyword evidence="3 5" id="KW-0378">Hydrolase</keyword>
<evidence type="ECO:0000256" key="1">
    <source>
        <dbReference type="ARBA" id="ARBA00010716"/>
    </source>
</evidence>
<keyword evidence="9" id="KW-1185">Reference proteome</keyword>
<dbReference type="EC" id="3.5.1.25" evidence="8"/>
<evidence type="ECO:0000259" key="7">
    <source>
        <dbReference type="Pfam" id="PF01979"/>
    </source>
</evidence>
<dbReference type="SUPFAM" id="SSF51556">
    <property type="entry name" value="Metallo-dependent hydrolases"/>
    <property type="match status" value="1"/>
</dbReference>
<dbReference type="Proteomes" id="UP001592582">
    <property type="component" value="Unassembled WGS sequence"/>
</dbReference>
<evidence type="ECO:0000313" key="8">
    <source>
        <dbReference type="EMBL" id="MFC1411506.1"/>
    </source>
</evidence>
<dbReference type="SUPFAM" id="SSF51338">
    <property type="entry name" value="Composite domain of metallo-dependent hydrolases"/>
    <property type="match status" value="1"/>
</dbReference>
<dbReference type="InterPro" id="IPR006680">
    <property type="entry name" value="Amidohydro-rel"/>
</dbReference>
<keyword evidence="2" id="KW-0479">Metal-binding</keyword>
<dbReference type="InterPro" id="IPR003764">
    <property type="entry name" value="GlcNAc_6-P_deAcase"/>
</dbReference>
<dbReference type="PANTHER" id="PTHR11113:SF14">
    <property type="entry name" value="N-ACETYLGLUCOSAMINE-6-PHOSPHATE DEACETYLASE"/>
    <property type="match status" value="1"/>
</dbReference>
<comment type="similarity">
    <text evidence="1 5">Belongs to the metallo-dependent hydrolases superfamily. NagA family.</text>
</comment>
<dbReference type="GO" id="GO:0008448">
    <property type="term" value="F:N-acetylglucosamine-6-phosphate deacetylase activity"/>
    <property type="evidence" value="ECO:0007669"/>
    <property type="project" value="UniProtKB-EC"/>
</dbReference>
<dbReference type="EMBL" id="JBHEZX010000008">
    <property type="protein sequence ID" value="MFC1411506.1"/>
    <property type="molecule type" value="Genomic_DNA"/>
</dbReference>
<dbReference type="InterPro" id="IPR032466">
    <property type="entry name" value="Metal_Hydrolase"/>
</dbReference>
<reference evidence="8 9" key="1">
    <citation type="submission" date="2024-09" db="EMBL/GenBank/DDBJ databases">
        <authorList>
            <person name="Lee S.D."/>
        </authorList>
    </citation>
    <scope>NUCLEOTIDE SEQUENCE [LARGE SCALE GENOMIC DNA]</scope>
    <source>
        <strain evidence="8 9">N1-1</strain>
    </source>
</reference>
<gene>
    <name evidence="8" type="ORF">ACEZDG_19760</name>
</gene>
<evidence type="ECO:0000256" key="3">
    <source>
        <dbReference type="ARBA" id="ARBA00022801"/>
    </source>
</evidence>
<dbReference type="PIRSF" id="PIRSF038994">
    <property type="entry name" value="NagA"/>
    <property type="match status" value="1"/>
</dbReference>
<dbReference type="PANTHER" id="PTHR11113">
    <property type="entry name" value="N-ACETYLGLUCOSAMINE-6-PHOSPHATE DEACETYLASE"/>
    <property type="match status" value="1"/>
</dbReference>
<dbReference type="InterPro" id="IPR011059">
    <property type="entry name" value="Metal-dep_hydrolase_composite"/>
</dbReference>
<feature type="domain" description="Amidohydrolase-related" evidence="7">
    <location>
        <begin position="47"/>
        <end position="386"/>
    </location>
</feature>
<organism evidence="8 9">
    <name type="scientific">Streptacidiphilus alkalitolerans</name>
    <dbReference type="NCBI Taxonomy" id="3342712"/>
    <lineage>
        <taxon>Bacteria</taxon>
        <taxon>Bacillati</taxon>
        <taxon>Actinomycetota</taxon>
        <taxon>Actinomycetes</taxon>
        <taxon>Kitasatosporales</taxon>
        <taxon>Streptomycetaceae</taxon>
        <taxon>Streptacidiphilus</taxon>
    </lineage>
</organism>
<proteinExistence type="inferred from homology"/>
<evidence type="ECO:0000256" key="6">
    <source>
        <dbReference type="SAM" id="MobiDB-lite"/>
    </source>
</evidence>
<dbReference type="Gene3D" id="3.20.20.140">
    <property type="entry name" value="Metal-dependent hydrolases"/>
    <property type="match status" value="1"/>
</dbReference>
<protein>
    <submittedName>
        <fullName evidence="8">N-acetylglucosamine-6-phosphate deacetylase</fullName>
        <ecNumber evidence="8">3.5.1.25</ecNumber>
    </submittedName>
</protein>
<evidence type="ECO:0000256" key="2">
    <source>
        <dbReference type="ARBA" id="ARBA00022723"/>
    </source>
</evidence>
<evidence type="ECO:0000256" key="4">
    <source>
        <dbReference type="ARBA" id="ARBA00023277"/>
    </source>
</evidence>
<feature type="region of interest" description="Disordered" evidence="6">
    <location>
        <begin position="1"/>
        <end position="20"/>
    </location>
</feature>
<keyword evidence="4 5" id="KW-0119">Carbohydrate metabolism</keyword>
<evidence type="ECO:0000256" key="5">
    <source>
        <dbReference type="PIRNR" id="PIRNR038994"/>
    </source>
</evidence>
<evidence type="ECO:0000313" key="9">
    <source>
        <dbReference type="Proteomes" id="UP001592582"/>
    </source>
</evidence>
<dbReference type="Pfam" id="PF01979">
    <property type="entry name" value="Amidohydro_1"/>
    <property type="match status" value="1"/>
</dbReference>
<comment type="caution">
    <text evidence="8">The sequence shown here is derived from an EMBL/GenBank/DDBJ whole genome shotgun (WGS) entry which is preliminary data.</text>
</comment>
<dbReference type="RefSeq" id="WP_380511271.1">
    <property type="nucleotide sequence ID" value="NZ_JBHEZX010000008.1"/>
</dbReference>
<name>A0ABV6VCR7_9ACTN</name>